<evidence type="ECO:0000313" key="6">
    <source>
        <dbReference type="EMBL" id="SHN21170.1"/>
    </source>
</evidence>
<dbReference type="AlphaFoldDB" id="A0A1M7PUN0"/>
<keyword evidence="4" id="KW-1133">Transmembrane helix</keyword>
<dbReference type="OrthoDB" id="9779074at2"/>
<evidence type="ECO:0000256" key="4">
    <source>
        <dbReference type="SAM" id="Phobius"/>
    </source>
</evidence>
<organism evidence="6 7">
    <name type="scientific">Flavobacterium xinjiangense</name>
    <dbReference type="NCBI Taxonomy" id="178356"/>
    <lineage>
        <taxon>Bacteria</taxon>
        <taxon>Pseudomonadati</taxon>
        <taxon>Bacteroidota</taxon>
        <taxon>Flavobacteriia</taxon>
        <taxon>Flavobacteriales</taxon>
        <taxon>Flavobacteriaceae</taxon>
        <taxon>Flavobacterium</taxon>
    </lineage>
</organism>
<keyword evidence="2 6" id="KW-0238">DNA-binding</keyword>
<dbReference type="Proteomes" id="UP000184092">
    <property type="component" value="Unassembled WGS sequence"/>
</dbReference>
<dbReference type="PROSITE" id="PS00041">
    <property type="entry name" value="HTH_ARAC_FAMILY_1"/>
    <property type="match status" value="1"/>
</dbReference>
<dbReference type="InterPro" id="IPR009057">
    <property type="entry name" value="Homeodomain-like_sf"/>
</dbReference>
<dbReference type="GO" id="GO:0003700">
    <property type="term" value="F:DNA-binding transcription factor activity"/>
    <property type="evidence" value="ECO:0007669"/>
    <property type="project" value="InterPro"/>
</dbReference>
<dbReference type="EMBL" id="FRCL01000023">
    <property type="protein sequence ID" value="SHN21170.1"/>
    <property type="molecule type" value="Genomic_DNA"/>
</dbReference>
<keyword evidence="3" id="KW-0804">Transcription</keyword>
<dbReference type="SMART" id="SM00342">
    <property type="entry name" value="HTH_ARAC"/>
    <property type="match status" value="1"/>
</dbReference>
<dbReference type="SUPFAM" id="SSF46689">
    <property type="entry name" value="Homeodomain-like"/>
    <property type="match status" value="1"/>
</dbReference>
<dbReference type="STRING" id="178356.SAMN05216269_12322"/>
<dbReference type="PRINTS" id="PR00032">
    <property type="entry name" value="HTHARAC"/>
</dbReference>
<dbReference type="InterPro" id="IPR020449">
    <property type="entry name" value="Tscrpt_reg_AraC-type_HTH"/>
</dbReference>
<dbReference type="PROSITE" id="PS01124">
    <property type="entry name" value="HTH_ARAC_FAMILY_2"/>
    <property type="match status" value="1"/>
</dbReference>
<dbReference type="Pfam" id="PF12833">
    <property type="entry name" value="HTH_18"/>
    <property type="match status" value="1"/>
</dbReference>
<dbReference type="RefSeq" id="WP_073211806.1">
    <property type="nucleotide sequence ID" value="NZ_FRCL01000023.1"/>
</dbReference>
<evidence type="ECO:0000256" key="2">
    <source>
        <dbReference type="ARBA" id="ARBA00023125"/>
    </source>
</evidence>
<dbReference type="Gene3D" id="1.10.10.60">
    <property type="entry name" value="Homeodomain-like"/>
    <property type="match status" value="2"/>
</dbReference>
<feature type="transmembrane region" description="Helical" evidence="4">
    <location>
        <begin position="38"/>
        <end position="55"/>
    </location>
</feature>
<name>A0A1M7PUN0_9FLAO</name>
<feature type="transmembrane region" description="Helical" evidence="4">
    <location>
        <begin position="213"/>
        <end position="230"/>
    </location>
</feature>
<feature type="transmembrane region" description="Helical" evidence="4">
    <location>
        <begin position="180"/>
        <end position="201"/>
    </location>
</feature>
<protein>
    <submittedName>
        <fullName evidence="6">AraC-type DNA-binding protein</fullName>
    </submittedName>
</protein>
<evidence type="ECO:0000259" key="5">
    <source>
        <dbReference type="PROSITE" id="PS01124"/>
    </source>
</evidence>
<dbReference type="GO" id="GO:0043565">
    <property type="term" value="F:sequence-specific DNA binding"/>
    <property type="evidence" value="ECO:0007669"/>
    <property type="project" value="InterPro"/>
</dbReference>
<keyword evidence="7" id="KW-1185">Reference proteome</keyword>
<reference evidence="7" key="1">
    <citation type="submission" date="2016-11" db="EMBL/GenBank/DDBJ databases">
        <authorList>
            <person name="Varghese N."/>
            <person name="Submissions S."/>
        </authorList>
    </citation>
    <scope>NUCLEOTIDE SEQUENCE [LARGE SCALE GENOMIC DNA]</scope>
    <source>
        <strain evidence="7">CGMCC 1.2749</strain>
    </source>
</reference>
<feature type="transmembrane region" description="Helical" evidence="4">
    <location>
        <begin position="67"/>
        <end position="87"/>
    </location>
</feature>
<dbReference type="InterPro" id="IPR018060">
    <property type="entry name" value="HTH_AraC"/>
</dbReference>
<sequence length="384" mass="44534">MDKTNILNTITLITIFVMLLLAFFLLSVKAKNKLSNRLFAGFLLLTTFDLTSFLTGSYFETNLNFEIFRMTISLLIMPVFYLYVKSVCYSDFRLKSKHLLLLIPFVVANLVFIPRFYLATATESISIYEQFKQMPEIRFFYILAELQYAFYIILVFIILKKYKEIYLENYTNANNSSYKWLFQMTVFFLIAHCIVLFKSLIRYTDYNVLFNSSNAIIGAIALLISCWFVLKALNNPELFKGVDSNMLLVNEALHTKGSAKAKEPSETPKSAEIALQIELVKKHVIENEPYLEPSLTIQELAKQVSIPVRDLSVLINHHMNQHFFDFVNEFRIQKAMQILKDASKSKHTILEILYEVGFNSKSSFNTAFKKHTNQTPTEFRKASL</sequence>
<evidence type="ECO:0000256" key="1">
    <source>
        <dbReference type="ARBA" id="ARBA00023015"/>
    </source>
</evidence>
<keyword evidence="4" id="KW-0472">Membrane</keyword>
<accession>A0A1M7PUN0</accession>
<gene>
    <name evidence="6" type="ORF">SAMN05216269_12322</name>
</gene>
<proteinExistence type="predicted"/>
<evidence type="ECO:0000313" key="7">
    <source>
        <dbReference type="Proteomes" id="UP000184092"/>
    </source>
</evidence>
<keyword evidence="1" id="KW-0805">Transcription regulation</keyword>
<feature type="transmembrane region" description="Helical" evidence="4">
    <location>
        <begin position="99"/>
        <end position="119"/>
    </location>
</feature>
<dbReference type="PANTHER" id="PTHR43280:SF29">
    <property type="entry name" value="ARAC-FAMILY TRANSCRIPTIONAL REGULATOR"/>
    <property type="match status" value="1"/>
</dbReference>
<dbReference type="InterPro" id="IPR018062">
    <property type="entry name" value="HTH_AraC-typ_CS"/>
</dbReference>
<evidence type="ECO:0000256" key="3">
    <source>
        <dbReference type="ARBA" id="ARBA00023163"/>
    </source>
</evidence>
<keyword evidence="4" id="KW-0812">Transmembrane</keyword>
<feature type="domain" description="HTH araC/xylS-type" evidence="5">
    <location>
        <begin position="274"/>
        <end position="382"/>
    </location>
</feature>
<dbReference type="PANTHER" id="PTHR43280">
    <property type="entry name" value="ARAC-FAMILY TRANSCRIPTIONAL REGULATOR"/>
    <property type="match status" value="1"/>
</dbReference>
<feature type="transmembrane region" description="Helical" evidence="4">
    <location>
        <begin position="6"/>
        <end position="26"/>
    </location>
</feature>
<feature type="transmembrane region" description="Helical" evidence="4">
    <location>
        <begin position="139"/>
        <end position="159"/>
    </location>
</feature>